<feature type="compositionally biased region" description="Low complexity" evidence="1">
    <location>
        <begin position="333"/>
        <end position="375"/>
    </location>
</feature>
<evidence type="ECO:0000313" key="2">
    <source>
        <dbReference type="EMBL" id="PZE22472.1"/>
    </source>
</evidence>
<feature type="region of interest" description="Disordered" evidence="1">
    <location>
        <begin position="254"/>
        <end position="413"/>
    </location>
</feature>
<evidence type="ECO:0008006" key="4">
    <source>
        <dbReference type="Google" id="ProtNLM"/>
    </source>
</evidence>
<evidence type="ECO:0000313" key="3">
    <source>
        <dbReference type="Proteomes" id="UP000214746"/>
    </source>
</evidence>
<feature type="compositionally biased region" description="Low complexity" evidence="1">
    <location>
        <begin position="397"/>
        <end position="413"/>
    </location>
</feature>
<gene>
    <name evidence="2" type="ORF">CBW46_001415</name>
</gene>
<dbReference type="RefSeq" id="WP_089198243.1">
    <property type="nucleotide sequence ID" value="NZ_NHRJ02000001.1"/>
</dbReference>
<reference evidence="2" key="1">
    <citation type="submission" date="2018-06" db="EMBL/GenBank/DDBJ databases">
        <title>Paenibacillus xerothermodurans sp. nov. an extremely dry heat resistant spore forming bacterium isolated from the soil of Cape Canaveral, Florida.</title>
        <authorList>
            <person name="Seuylemezian A."/>
            <person name="Kaur N."/>
            <person name="Patil P."/>
            <person name="Patil P."/>
            <person name="Mayilraj S."/>
            <person name="Vaishampayan P."/>
        </authorList>
    </citation>
    <scope>NUCLEOTIDE SEQUENCE [LARGE SCALE GENOMIC DNA]</scope>
    <source>
        <strain evidence="2">ATCC 27380</strain>
    </source>
</reference>
<protein>
    <recommendedName>
        <fullName evidence="4">Flagellar hook-length control protein FliK</fullName>
    </recommendedName>
</protein>
<feature type="compositionally biased region" description="Low complexity" evidence="1">
    <location>
        <begin position="265"/>
        <end position="293"/>
    </location>
</feature>
<sequence length="679" mass="69680">MNISGLVRSFLGEAQPTAAKTLELKAGQVVKGIVLQLLSEQDALVNINGVQVRAKLETPLAQGQITLLQVQPDSVGGQIVLKPLAGSGVQITAHSLGDVLDTLGLEDNAANRQLVQALHQSDVPISKENIQAFARLHSQIPVFGGQDEWVPSAIVAFQRGIPLTADAVSSIRQATSGPPLHTTLARLDMQINSLLAAGALSDDARSAAGAAKQVIALVRQASAQILLQPEAAAHASAEGAGPQVASCGGAGIAAQAGRESGGGEAAAVGSSSLEQTPQPGRSPSAPGGAPHAQTAALSSLRPNANPAAAEGSRATAEAAQRGLAAAQSSGSTPAARKAAAPAPDAGPRNPEPAAQPARALPAQPHSAAPDGAAAHAARDTPPLPDAQRAEPGGGLPAAHAATPQAAAEASGHAVAGAAAGRAGQAADTREHWLPQILKALGVAHEHHIAKLPDLSPLGTAVRDGMPSSLVASTGQSVNATQEQNDTSQTLKSALLQLIHSDDVPSVLKDTAQQAVQQITGQQLLLNSDRSAMFAHITLLVPLINSYGEQTAAIHIQSRKGARGELDAHNCRLVFDLRMKTLGDTMVDVQAVDRIVSLRVLNDQPFIADLLEPHREEIAASLASVGYQFISLKCSPYPDKGKTAHDATLSETVGTHANLSGQQLQTAYGQQQYRGMDVRI</sequence>
<feature type="compositionally biased region" description="Low complexity" evidence="1">
    <location>
        <begin position="307"/>
        <end position="326"/>
    </location>
</feature>
<organism evidence="2 3">
    <name type="scientific">Paenibacillus xerothermodurans</name>
    <dbReference type="NCBI Taxonomy" id="1977292"/>
    <lineage>
        <taxon>Bacteria</taxon>
        <taxon>Bacillati</taxon>
        <taxon>Bacillota</taxon>
        <taxon>Bacilli</taxon>
        <taxon>Bacillales</taxon>
        <taxon>Paenibacillaceae</taxon>
        <taxon>Paenibacillus</taxon>
    </lineage>
</organism>
<dbReference type="EMBL" id="NHRJ02000001">
    <property type="protein sequence ID" value="PZE22472.1"/>
    <property type="molecule type" value="Genomic_DNA"/>
</dbReference>
<keyword evidence="3" id="KW-1185">Reference proteome</keyword>
<evidence type="ECO:0000256" key="1">
    <source>
        <dbReference type="SAM" id="MobiDB-lite"/>
    </source>
</evidence>
<accession>A0A2W1P425</accession>
<name>A0A2W1P425_PAEXE</name>
<dbReference type="AlphaFoldDB" id="A0A2W1P425"/>
<dbReference type="Proteomes" id="UP000214746">
    <property type="component" value="Unassembled WGS sequence"/>
</dbReference>
<proteinExistence type="predicted"/>
<dbReference type="OrthoDB" id="2351076at2"/>
<comment type="caution">
    <text evidence="2">The sequence shown here is derived from an EMBL/GenBank/DDBJ whole genome shotgun (WGS) entry which is preliminary data.</text>
</comment>